<protein>
    <submittedName>
        <fullName evidence="3">Uncharacterized protein</fullName>
    </submittedName>
</protein>
<keyword evidence="2" id="KW-1133">Transmembrane helix</keyword>
<evidence type="ECO:0000313" key="4">
    <source>
        <dbReference type="Proteomes" id="UP001166286"/>
    </source>
</evidence>
<reference evidence="3" key="1">
    <citation type="submission" date="2023-03" db="EMBL/GenBank/DDBJ databases">
        <title>Complete genome of Cladonia borealis.</title>
        <authorList>
            <person name="Park H."/>
        </authorList>
    </citation>
    <scope>NUCLEOTIDE SEQUENCE</scope>
    <source>
        <strain evidence="3">ANT050790</strain>
    </source>
</reference>
<proteinExistence type="predicted"/>
<feature type="compositionally biased region" description="Gly residues" evidence="1">
    <location>
        <begin position="150"/>
        <end position="159"/>
    </location>
</feature>
<feature type="transmembrane region" description="Helical" evidence="2">
    <location>
        <begin position="326"/>
        <end position="346"/>
    </location>
</feature>
<dbReference type="Proteomes" id="UP001166286">
    <property type="component" value="Unassembled WGS sequence"/>
</dbReference>
<evidence type="ECO:0000256" key="2">
    <source>
        <dbReference type="SAM" id="Phobius"/>
    </source>
</evidence>
<evidence type="ECO:0000256" key="1">
    <source>
        <dbReference type="SAM" id="MobiDB-lite"/>
    </source>
</evidence>
<accession>A0AA39R6F3</accession>
<dbReference type="EMBL" id="JAFEKC020000005">
    <property type="protein sequence ID" value="KAK0514178.1"/>
    <property type="molecule type" value="Genomic_DNA"/>
</dbReference>
<organism evidence="3 4">
    <name type="scientific">Cladonia borealis</name>
    <dbReference type="NCBI Taxonomy" id="184061"/>
    <lineage>
        <taxon>Eukaryota</taxon>
        <taxon>Fungi</taxon>
        <taxon>Dikarya</taxon>
        <taxon>Ascomycota</taxon>
        <taxon>Pezizomycotina</taxon>
        <taxon>Lecanoromycetes</taxon>
        <taxon>OSLEUM clade</taxon>
        <taxon>Lecanoromycetidae</taxon>
        <taxon>Lecanorales</taxon>
        <taxon>Lecanorineae</taxon>
        <taxon>Cladoniaceae</taxon>
        <taxon>Cladonia</taxon>
    </lineage>
</organism>
<feature type="region of interest" description="Disordered" evidence="1">
    <location>
        <begin position="1"/>
        <end position="43"/>
    </location>
</feature>
<keyword evidence="4" id="KW-1185">Reference proteome</keyword>
<comment type="caution">
    <text evidence="3">The sequence shown here is derived from an EMBL/GenBank/DDBJ whole genome shotgun (WGS) entry which is preliminary data.</text>
</comment>
<sequence>MSRVIVAGEPPSTTAPPESKSPTSEGSGASNANNEKATGSTNNISLAEKVREALEKGLCGYELYTPKPRETKEEGATTLLSIGSAAYKVPYVNINDIRAWSHVYGTASAVVLATFGRKSVWKMQAKLLGRPGRPGPSGSGDPDDPDDPEGPGGAWGGRGTIDPAAEEYKRTIETESQRIGVSGTIIASIAVIALTLPSLSQTHWVARASWIFSLVSSLLAVYNANNQVWIVAYLLLGNRVRAWIRGHSKGPRAYIEDDNYQGPYLAEVVVRSLVPAPSSVLIASAPGLLLSASLYFLLIGFGVYLGFMWTRALDDLAGPDDNRDVFIIYLVSLIFCFGLCSIPDAAHDTQETDTVRGTILDNSKNLVTRYEMSERRHKERSKEIEDNLKSERRRTERRGHMLEPSMQIDLLMEILKELKETNALMKLRTIATTQEDSY</sequence>
<feature type="region of interest" description="Disordered" evidence="1">
    <location>
        <begin position="128"/>
        <end position="160"/>
    </location>
</feature>
<name>A0AA39R6F3_9LECA</name>
<feature type="transmembrane region" description="Helical" evidence="2">
    <location>
        <begin position="211"/>
        <end position="236"/>
    </location>
</feature>
<evidence type="ECO:0000313" key="3">
    <source>
        <dbReference type="EMBL" id="KAK0514178.1"/>
    </source>
</evidence>
<keyword evidence="2" id="KW-0812">Transmembrane</keyword>
<feature type="compositionally biased region" description="Polar residues" evidence="1">
    <location>
        <begin position="11"/>
        <end position="43"/>
    </location>
</feature>
<feature type="region of interest" description="Disordered" evidence="1">
    <location>
        <begin position="371"/>
        <end position="399"/>
    </location>
</feature>
<feature type="transmembrane region" description="Helical" evidence="2">
    <location>
        <begin position="179"/>
        <end position="199"/>
    </location>
</feature>
<gene>
    <name evidence="3" type="ORF">JMJ35_002795</name>
</gene>
<feature type="transmembrane region" description="Helical" evidence="2">
    <location>
        <begin position="280"/>
        <end position="306"/>
    </location>
</feature>
<dbReference type="AlphaFoldDB" id="A0AA39R6F3"/>
<keyword evidence="2" id="KW-0472">Membrane</keyword>